<protein>
    <recommendedName>
        <fullName evidence="3">C2H2-type domain-containing protein</fullName>
    </recommendedName>
</protein>
<name>A0A3P7Q9K3_CYLGO</name>
<proteinExistence type="predicted"/>
<dbReference type="OrthoDB" id="5836452at2759"/>
<evidence type="ECO:0000313" key="2">
    <source>
        <dbReference type="Proteomes" id="UP000271889"/>
    </source>
</evidence>
<dbReference type="Proteomes" id="UP000271889">
    <property type="component" value="Unassembled WGS sequence"/>
</dbReference>
<organism evidence="1 2">
    <name type="scientific">Cylicostephanus goldi</name>
    <name type="common">Nematode worm</name>
    <dbReference type="NCBI Taxonomy" id="71465"/>
    <lineage>
        <taxon>Eukaryota</taxon>
        <taxon>Metazoa</taxon>
        <taxon>Ecdysozoa</taxon>
        <taxon>Nematoda</taxon>
        <taxon>Chromadorea</taxon>
        <taxon>Rhabditida</taxon>
        <taxon>Rhabditina</taxon>
        <taxon>Rhabditomorpha</taxon>
        <taxon>Strongyloidea</taxon>
        <taxon>Strongylidae</taxon>
        <taxon>Cylicostephanus</taxon>
    </lineage>
</organism>
<dbReference type="InterPro" id="IPR036236">
    <property type="entry name" value="Znf_C2H2_sf"/>
</dbReference>
<dbReference type="Gene3D" id="3.30.160.60">
    <property type="entry name" value="Classic Zinc Finger"/>
    <property type="match status" value="1"/>
</dbReference>
<reference evidence="1 2" key="1">
    <citation type="submission" date="2018-11" db="EMBL/GenBank/DDBJ databases">
        <authorList>
            <consortium name="Pathogen Informatics"/>
        </authorList>
    </citation>
    <scope>NUCLEOTIDE SEQUENCE [LARGE SCALE GENOMIC DNA]</scope>
</reference>
<accession>A0A3P7Q9K3</accession>
<keyword evidence="2" id="KW-1185">Reference proteome</keyword>
<dbReference type="EMBL" id="UYRV01112283">
    <property type="protein sequence ID" value="VDN27396.1"/>
    <property type="molecule type" value="Genomic_DNA"/>
</dbReference>
<gene>
    <name evidence="1" type="ORF">CGOC_LOCUS10647</name>
</gene>
<sequence>MSSDNNQKKVRKNGVACTKCGSVMANNGMPSLISHANIHSNFNRYECGACGFSHKVVLNVRLHIDTEHNGESFIKFRDRLNEVERVVMKQLAHECFPAHINSPYSSQKDTIDTSPSTSNSNCTQLSTVPDANVSALLFDLT</sequence>
<dbReference type="AlphaFoldDB" id="A0A3P7Q9K3"/>
<evidence type="ECO:0008006" key="3">
    <source>
        <dbReference type="Google" id="ProtNLM"/>
    </source>
</evidence>
<dbReference type="SUPFAM" id="SSF57667">
    <property type="entry name" value="beta-beta-alpha zinc fingers"/>
    <property type="match status" value="1"/>
</dbReference>
<evidence type="ECO:0000313" key="1">
    <source>
        <dbReference type="EMBL" id="VDN27396.1"/>
    </source>
</evidence>